<dbReference type="Proteomes" id="UP000607653">
    <property type="component" value="Unassembled WGS sequence"/>
</dbReference>
<reference evidence="1 2" key="1">
    <citation type="journal article" date="2020" name="Mol. Biol. Evol.">
        <title>Distinct Expression and Methylation Patterns for Genes with Different Fates following a Single Whole-Genome Duplication in Flowering Plants.</title>
        <authorList>
            <person name="Shi T."/>
            <person name="Rahmani R.S."/>
            <person name="Gugger P.F."/>
            <person name="Wang M."/>
            <person name="Li H."/>
            <person name="Zhang Y."/>
            <person name="Li Z."/>
            <person name="Wang Q."/>
            <person name="Van de Peer Y."/>
            <person name="Marchal K."/>
            <person name="Chen J."/>
        </authorList>
    </citation>
    <scope>NUCLEOTIDE SEQUENCE [LARGE SCALE GENOMIC DNA]</scope>
    <source>
        <tissue evidence="1">Leaf</tissue>
    </source>
</reference>
<dbReference type="EMBL" id="DUZY01000006">
    <property type="protein sequence ID" value="DAD43877.1"/>
    <property type="molecule type" value="Genomic_DNA"/>
</dbReference>
<comment type="caution">
    <text evidence="1">The sequence shown here is derived from an EMBL/GenBank/DDBJ whole genome shotgun (WGS) entry which is preliminary data.</text>
</comment>
<dbReference type="AlphaFoldDB" id="A0A822ZG72"/>
<evidence type="ECO:0000313" key="1">
    <source>
        <dbReference type="EMBL" id="DAD43877.1"/>
    </source>
</evidence>
<sequence>MHQNQRRRRRRRRRRKKLTLVANQETQDLSLQEVFNGGLEVEGSFLTREEGRENGKTRRKKSILFDYPKSYASQNLRLQFLVKGTEATPLIPFKTMAVRNHNQPSFMNKAVDGCLPHI</sequence>
<evidence type="ECO:0000313" key="2">
    <source>
        <dbReference type="Proteomes" id="UP000607653"/>
    </source>
</evidence>
<keyword evidence="2" id="KW-1185">Reference proteome</keyword>
<proteinExistence type="predicted"/>
<gene>
    <name evidence="1" type="ORF">HUJ06_002107</name>
</gene>
<accession>A0A822ZG72</accession>
<protein>
    <submittedName>
        <fullName evidence="1">Uncharacterized protein</fullName>
    </submittedName>
</protein>
<organism evidence="1 2">
    <name type="scientific">Nelumbo nucifera</name>
    <name type="common">Sacred lotus</name>
    <dbReference type="NCBI Taxonomy" id="4432"/>
    <lineage>
        <taxon>Eukaryota</taxon>
        <taxon>Viridiplantae</taxon>
        <taxon>Streptophyta</taxon>
        <taxon>Embryophyta</taxon>
        <taxon>Tracheophyta</taxon>
        <taxon>Spermatophyta</taxon>
        <taxon>Magnoliopsida</taxon>
        <taxon>Proteales</taxon>
        <taxon>Nelumbonaceae</taxon>
        <taxon>Nelumbo</taxon>
    </lineage>
</organism>
<name>A0A822ZG72_NELNU</name>